<evidence type="ECO:0000256" key="2">
    <source>
        <dbReference type="ARBA" id="ARBA00022605"/>
    </source>
</evidence>
<dbReference type="Gene3D" id="3.90.1470.20">
    <property type="match status" value="1"/>
</dbReference>
<comment type="similarity">
    <text evidence="5">Belongs to the HAD-like hydrolase superfamily. MtnX family.</text>
</comment>
<keyword evidence="2 5" id="KW-0028">Amino-acid biosynthesis</keyword>
<evidence type="ECO:0000256" key="4">
    <source>
        <dbReference type="ARBA" id="ARBA00023167"/>
    </source>
</evidence>
<dbReference type="GO" id="GO:0005737">
    <property type="term" value="C:cytoplasm"/>
    <property type="evidence" value="ECO:0007669"/>
    <property type="project" value="TreeGrafter"/>
</dbReference>
<dbReference type="NCBIfam" id="TIGR01488">
    <property type="entry name" value="HAD-SF-IB"/>
    <property type="match status" value="1"/>
</dbReference>
<comment type="catalytic activity">
    <reaction evidence="5">
        <text>2-hydroxy-5-methylsulfanyl-3-oxopent-1-enyl phosphate + H2O = 1,2-dihydroxy-5-(methylsulfanyl)pent-1-en-3-one + phosphate</text>
        <dbReference type="Rhea" id="RHEA:14481"/>
        <dbReference type="ChEBI" id="CHEBI:15377"/>
        <dbReference type="ChEBI" id="CHEBI:43474"/>
        <dbReference type="ChEBI" id="CHEBI:49252"/>
        <dbReference type="ChEBI" id="CHEBI:59505"/>
        <dbReference type="EC" id="3.1.3.87"/>
    </reaction>
</comment>
<dbReference type="AlphaFoldDB" id="A0A0F5I3G5"/>
<dbReference type="InterPro" id="IPR023214">
    <property type="entry name" value="HAD_sf"/>
</dbReference>
<accession>A0A0F5HPF7</accession>
<evidence type="ECO:0000256" key="1">
    <source>
        <dbReference type="ARBA" id="ARBA00009184"/>
    </source>
</evidence>
<reference evidence="6" key="1">
    <citation type="submission" date="2015-02" db="EMBL/GenBank/DDBJ databases">
        <title>Genome Assembly of Bacillaceae bacterium MTCC 8252.</title>
        <authorList>
            <person name="Verma A."/>
            <person name="Khatri I."/>
            <person name="Mual P."/>
            <person name="Subramanian S."/>
            <person name="Krishnamurthi S."/>
        </authorList>
    </citation>
    <scope>NUCLEOTIDE SEQUENCE [LARGE SCALE GENOMIC DNA]</scope>
    <source>
        <strain evidence="6">MTCC 8252</strain>
    </source>
</reference>
<protein>
    <recommendedName>
        <fullName evidence="5">2-hydroxy-3-keto-5-methylthiopentenyl-1-phosphate phosphatase</fullName>
        <shortName evidence="5">HK-MTPenyl-1-P phosphatase</shortName>
        <ecNumber evidence="5">3.1.3.87</ecNumber>
    </recommendedName>
</protein>
<dbReference type="GO" id="GO:0006564">
    <property type="term" value="P:L-serine biosynthetic process"/>
    <property type="evidence" value="ECO:0007669"/>
    <property type="project" value="TreeGrafter"/>
</dbReference>
<dbReference type="GO" id="GO:0036424">
    <property type="term" value="F:L-phosphoserine phosphatase activity"/>
    <property type="evidence" value="ECO:0007669"/>
    <property type="project" value="TreeGrafter"/>
</dbReference>
<dbReference type="PANTHER" id="PTHR43344">
    <property type="entry name" value="PHOSPHOSERINE PHOSPHATASE"/>
    <property type="match status" value="1"/>
</dbReference>
<dbReference type="Pfam" id="PF12710">
    <property type="entry name" value="HAD"/>
    <property type="match status" value="1"/>
</dbReference>
<comment type="similarity">
    <text evidence="1">Belongs to the HAD-like hydrolase superfamily. SerB family.</text>
</comment>
<dbReference type="InterPro" id="IPR006384">
    <property type="entry name" value="HAD_hydro_PyrdxlP_Pase-like"/>
</dbReference>
<evidence type="ECO:0000313" key="6">
    <source>
        <dbReference type="EMBL" id="KKB40214.1"/>
    </source>
</evidence>
<keyword evidence="4 5" id="KW-0486">Methionine biosynthesis</keyword>
<evidence type="ECO:0000256" key="3">
    <source>
        <dbReference type="ARBA" id="ARBA00022801"/>
    </source>
</evidence>
<proteinExistence type="inferred from homology"/>
<sequence>MKHFNPPGWEELKDGVLSQSISIQEGVGKMFQLLPSSLRQEIVNYVLETAEIREGFSDFVEYTKRENIPLYIVSGGIDFFVKPMLKPYDSIADVYCNEADFSGENIQILWPHSCDSECPGQNCGCCKPTIIRRLSEADTHAIVIGDSVTDLQAAKVADTVIARDYLSDKCKELSIPFQPFETFHDCIDILEGLNLRVK</sequence>
<name>A0A0F5I3G5_BACTR</name>
<comment type="pathway">
    <text evidence="5">Amino-acid biosynthesis; L-methionine biosynthesis via salvage pathway; L-methionine from S-methyl-5-thio-alpha-D-ribose 1-phosphate: step 4/6.</text>
</comment>
<accession>A0A0F5I3G5</accession>
<dbReference type="GO" id="GO:0043716">
    <property type="term" value="F:2-hydroxy-3-keto-5-methylthiopentenyl-1-phosphate phosphatase activity"/>
    <property type="evidence" value="ECO:0007669"/>
    <property type="project" value="UniProtKB-UniRule"/>
</dbReference>
<dbReference type="GO" id="GO:0000287">
    <property type="term" value="F:magnesium ion binding"/>
    <property type="evidence" value="ECO:0007669"/>
    <property type="project" value="TreeGrafter"/>
</dbReference>
<dbReference type="InterPro" id="IPR050582">
    <property type="entry name" value="HAD-like_SerB"/>
</dbReference>
<keyword evidence="3 5" id="KW-0378">Hydrolase</keyword>
<evidence type="ECO:0000256" key="5">
    <source>
        <dbReference type="HAMAP-Rule" id="MF_01680"/>
    </source>
</evidence>
<dbReference type="GO" id="GO:0019509">
    <property type="term" value="P:L-methionine salvage from methylthioadenosine"/>
    <property type="evidence" value="ECO:0007669"/>
    <property type="project" value="UniProtKB-UniRule"/>
</dbReference>
<dbReference type="NCBIfam" id="NF007103">
    <property type="entry name" value="PRK09552.1"/>
    <property type="match status" value="1"/>
</dbReference>
<dbReference type="InterPro" id="IPR036412">
    <property type="entry name" value="HAD-like_sf"/>
</dbReference>
<comment type="function">
    <text evidence="5">Dephosphorylates 2-hydroxy-3-keto-5-methylthiopentenyl-1-phosphate (HK-MTPenyl-1-P) yielding 1,2-dihydroxy-3-keto-5-methylthiopentene (DHK-MTPene).</text>
</comment>
<dbReference type="EC" id="3.1.3.87" evidence="5"/>
<dbReference type="HAMAP" id="MF_01680">
    <property type="entry name" value="Salvage_MtnX"/>
    <property type="match status" value="1"/>
</dbReference>
<organism evidence="6 7">
    <name type="scientific">Bacillus thermotolerans</name>
    <name type="common">Quasibacillus thermotolerans</name>
    <dbReference type="NCBI Taxonomy" id="1221996"/>
    <lineage>
        <taxon>Bacteria</taxon>
        <taxon>Bacillati</taxon>
        <taxon>Bacillota</taxon>
        <taxon>Bacilli</taxon>
        <taxon>Bacillales</taxon>
        <taxon>Bacillaceae</taxon>
        <taxon>Bacillus</taxon>
    </lineage>
</organism>
<dbReference type="Gene3D" id="3.40.50.1000">
    <property type="entry name" value="HAD superfamily/HAD-like"/>
    <property type="match status" value="1"/>
</dbReference>
<dbReference type="NCBIfam" id="TIGR01489">
    <property type="entry name" value="DKMTPPase-SF"/>
    <property type="match status" value="1"/>
</dbReference>
<keyword evidence="7" id="KW-1185">Reference proteome</keyword>
<dbReference type="UniPathway" id="UPA00904">
    <property type="reaction ID" value="UER00877"/>
</dbReference>
<dbReference type="PANTHER" id="PTHR43344:SF21">
    <property type="entry name" value="POLYOL PHOSPHATE PHOSPHATASE PYP1"/>
    <property type="match status" value="1"/>
</dbReference>
<dbReference type="EMBL" id="JWIR02000032">
    <property type="protein sequence ID" value="KKB40214.1"/>
    <property type="molecule type" value="Genomic_DNA"/>
</dbReference>
<dbReference type="Proteomes" id="UP000031563">
    <property type="component" value="Unassembled WGS sequence"/>
</dbReference>
<dbReference type="STRING" id="1221996.QY95_01847"/>
<dbReference type="SUPFAM" id="SSF56784">
    <property type="entry name" value="HAD-like"/>
    <property type="match status" value="1"/>
</dbReference>
<gene>
    <name evidence="5" type="primary">mtnX</name>
    <name evidence="6" type="ORF">QY95_01847</name>
</gene>
<dbReference type="InterPro" id="IPR017718">
    <property type="entry name" value="HAD-SF_hydro_IB_MtnX"/>
</dbReference>
<comment type="caution">
    <text evidence="6">The sequence shown here is derived from an EMBL/GenBank/DDBJ whole genome shotgun (WGS) entry which is preliminary data.</text>
</comment>
<evidence type="ECO:0000313" key="7">
    <source>
        <dbReference type="Proteomes" id="UP000031563"/>
    </source>
</evidence>